<comment type="caution">
    <text evidence="2">The sequence shown here is derived from an EMBL/GenBank/DDBJ whole genome shotgun (WGS) entry which is preliminary data.</text>
</comment>
<feature type="region of interest" description="Disordered" evidence="1">
    <location>
        <begin position="46"/>
        <end position="77"/>
    </location>
</feature>
<name>A0AAV4EUX7_9GAST</name>
<dbReference type="Proteomes" id="UP000762676">
    <property type="component" value="Unassembled WGS sequence"/>
</dbReference>
<evidence type="ECO:0000256" key="1">
    <source>
        <dbReference type="SAM" id="MobiDB-lite"/>
    </source>
</evidence>
<keyword evidence="3" id="KW-1185">Reference proteome</keyword>
<gene>
    <name evidence="2" type="ORF">ElyMa_000188700</name>
</gene>
<accession>A0AAV4EUX7</accession>
<protein>
    <submittedName>
        <fullName evidence="2">Uncharacterized protein</fullName>
    </submittedName>
</protein>
<dbReference type="AlphaFoldDB" id="A0AAV4EUX7"/>
<evidence type="ECO:0000313" key="3">
    <source>
        <dbReference type="Proteomes" id="UP000762676"/>
    </source>
</evidence>
<evidence type="ECO:0000313" key="2">
    <source>
        <dbReference type="EMBL" id="GFR64843.1"/>
    </source>
</evidence>
<organism evidence="2 3">
    <name type="scientific">Elysia marginata</name>
    <dbReference type="NCBI Taxonomy" id="1093978"/>
    <lineage>
        <taxon>Eukaryota</taxon>
        <taxon>Metazoa</taxon>
        <taxon>Spiralia</taxon>
        <taxon>Lophotrochozoa</taxon>
        <taxon>Mollusca</taxon>
        <taxon>Gastropoda</taxon>
        <taxon>Heterobranchia</taxon>
        <taxon>Euthyneura</taxon>
        <taxon>Panpulmonata</taxon>
        <taxon>Sacoglossa</taxon>
        <taxon>Placobranchoidea</taxon>
        <taxon>Plakobranchidae</taxon>
        <taxon>Elysia</taxon>
    </lineage>
</organism>
<proteinExistence type="predicted"/>
<reference evidence="2 3" key="1">
    <citation type="journal article" date="2021" name="Elife">
        <title>Chloroplast acquisition without the gene transfer in kleptoplastic sea slugs, Plakobranchus ocellatus.</title>
        <authorList>
            <person name="Maeda T."/>
            <person name="Takahashi S."/>
            <person name="Yoshida T."/>
            <person name="Shimamura S."/>
            <person name="Takaki Y."/>
            <person name="Nagai Y."/>
            <person name="Toyoda A."/>
            <person name="Suzuki Y."/>
            <person name="Arimoto A."/>
            <person name="Ishii H."/>
            <person name="Satoh N."/>
            <person name="Nishiyama T."/>
            <person name="Hasebe M."/>
            <person name="Maruyama T."/>
            <person name="Minagawa J."/>
            <person name="Obokata J."/>
            <person name="Shigenobu S."/>
        </authorList>
    </citation>
    <scope>NUCLEOTIDE SEQUENCE [LARGE SCALE GENOMIC DNA]</scope>
</reference>
<sequence>MLASGTVDADTLAKFADYTKSMRRDLKQNYKRLSVLMKNFNEQVQEHSRNMTTNGSNDGDADDETFNTDGRGRCLLM</sequence>
<dbReference type="EMBL" id="BMAT01000359">
    <property type="protein sequence ID" value="GFR64843.1"/>
    <property type="molecule type" value="Genomic_DNA"/>
</dbReference>